<feature type="compositionally biased region" description="Polar residues" evidence="1">
    <location>
        <begin position="383"/>
        <end position="395"/>
    </location>
</feature>
<name>A0ABU6VDQ7_9FABA</name>
<keyword evidence="3" id="KW-1185">Reference proteome</keyword>
<comment type="caution">
    <text evidence="2">The sequence shown here is derived from an EMBL/GenBank/DDBJ whole genome shotgun (WGS) entry which is preliminary data.</text>
</comment>
<accession>A0ABU6VDQ7</accession>
<evidence type="ECO:0000313" key="3">
    <source>
        <dbReference type="Proteomes" id="UP001341840"/>
    </source>
</evidence>
<protein>
    <submittedName>
        <fullName evidence="2">Uncharacterized protein</fullName>
    </submittedName>
</protein>
<evidence type="ECO:0000256" key="1">
    <source>
        <dbReference type="SAM" id="MobiDB-lite"/>
    </source>
</evidence>
<dbReference type="Proteomes" id="UP001341840">
    <property type="component" value="Unassembled WGS sequence"/>
</dbReference>
<proteinExistence type="predicted"/>
<dbReference type="EMBL" id="JASCZI010151176">
    <property type="protein sequence ID" value="MED6170570.1"/>
    <property type="molecule type" value="Genomic_DNA"/>
</dbReference>
<gene>
    <name evidence="2" type="ORF">PIB30_032249</name>
</gene>
<organism evidence="2 3">
    <name type="scientific">Stylosanthes scabra</name>
    <dbReference type="NCBI Taxonomy" id="79078"/>
    <lineage>
        <taxon>Eukaryota</taxon>
        <taxon>Viridiplantae</taxon>
        <taxon>Streptophyta</taxon>
        <taxon>Embryophyta</taxon>
        <taxon>Tracheophyta</taxon>
        <taxon>Spermatophyta</taxon>
        <taxon>Magnoliopsida</taxon>
        <taxon>eudicotyledons</taxon>
        <taxon>Gunneridae</taxon>
        <taxon>Pentapetalae</taxon>
        <taxon>rosids</taxon>
        <taxon>fabids</taxon>
        <taxon>Fabales</taxon>
        <taxon>Fabaceae</taxon>
        <taxon>Papilionoideae</taxon>
        <taxon>50 kb inversion clade</taxon>
        <taxon>dalbergioids sensu lato</taxon>
        <taxon>Dalbergieae</taxon>
        <taxon>Pterocarpus clade</taxon>
        <taxon>Stylosanthes</taxon>
    </lineage>
</organism>
<reference evidence="2 3" key="1">
    <citation type="journal article" date="2023" name="Plants (Basel)">
        <title>Bridging the Gap: Combining Genomics and Transcriptomics Approaches to Understand Stylosanthes scabra, an Orphan Legume from the Brazilian Caatinga.</title>
        <authorList>
            <person name="Ferreira-Neto J.R.C."/>
            <person name="da Silva M.D."/>
            <person name="Binneck E."/>
            <person name="de Melo N.F."/>
            <person name="da Silva R.H."/>
            <person name="de Melo A.L.T.M."/>
            <person name="Pandolfi V."/>
            <person name="Bustamante F.O."/>
            <person name="Brasileiro-Vidal A.C."/>
            <person name="Benko-Iseppon A.M."/>
        </authorList>
    </citation>
    <scope>NUCLEOTIDE SEQUENCE [LARGE SCALE GENOMIC DNA]</scope>
    <source>
        <tissue evidence="2">Leaves</tissue>
    </source>
</reference>
<feature type="region of interest" description="Disordered" evidence="1">
    <location>
        <begin position="299"/>
        <end position="321"/>
    </location>
</feature>
<feature type="region of interest" description="Disordered" evidence="1">
    <location>
        <begin position="361"/>
        <end position="429"/>
    </location>
</feature>
<evidence type="ECO:0000313" key="2">
    <source>
        <dbReference type="EMBL" id="MED6170570.1"/>
    </source>
</evidence>
<sequence>MTQIWKATGRRFDEVKKTGTVVQPVGVEPQRKQRKVVTAVPSDEMCKLLERSLMGVNLEPIIFEDAQNSLLNVWEGPGVIECRDVGPRRCLITFESIAAMEEAARSDALRSVFDEIRPHWNFFSGLSRQFGPEVYSRESHPNEVEKRLMNDHGTEEASVSRVKEMPSNVANNPPATAVVETSGSKNPNVNLNTPIEKETREVNVGNEENGAGVRVTMHGEEEVIMRREVEGVEAEMGVTHVGPIVGNNALEEIVGEGVRVGLSPNLGPTGSNTDSCPFPPGFGPCSSQIHVHQSFAGNQGLREKSGASPSNANVREQRTLGLEPDSEAVEDTLEAIRTKEVCEIGGLSFKNSKQKEVLKTIVGSKSPKSGTQRKGRLEANEGVQKQPTSSVSSVDVNVPIATLIKKTKQKNPKEGSPGRKQKVVKQLPNLIGRNLSTRLLRLGAKPK</sequence>